<gene>
    <name evidence="2" type="ORF">AVEN_226826_1</name>
</gene>
<evidence type="ECO:0000313" key="2">
    <source>
        <dbReference type="EMBL" id="GBO00488.1"/>
    </source>
</evidence>
<protein>
    <submittedName>
        <fullName evidence="2">Uncharacterized protein</fullName>
    </submittedName>
</protein>
<evidence type="ECO:0000256" key="1">
    <source>
        <dbReference type="SAM" id="MobiDB-lite"/>
    </source>
</evidence>
<proteinExistence type="predicted"/>
<feature type="compositionally biased region" description="Polar residues" evidence="1">
    <location>
        <begin position="54"/>
        <end position="68"/>
    </location>
</feature>
<comment type="caution">
    <text evidence="2">The sequence shown here is derived from an EMBL/GenBank/DDBJ whole genome shotgun (WGS) entry which is preliminary data.</text>
</comment>
<accession>A0A4Y2TIW9</accession>
<sequence>MRLHDERNSILAKHIGWYVWCTDVYISIISHTQGRVIEVESYTPPQVILTADTVKSVTSSPHSPQGLSQAKPPPKENSPSPRLSTKAPRKTFKGGQTRKSLSSLIPGPSGSPRCDGDAGENPSPPQFYCIFLCLKPKTSMSSTQVPSFKKYLWRLKNQNYAKL</sequence>
<dbReference type="AlphaFoldDB" id="A0A4Y2TIW9"/>
<name>A0A4Y2TIW9_ARAVE</name>
<keyword evidence="3" id="KW-1185">Reference proteome</keyword>
<reference evidence="2 3" key="1">
    <citation type="journal article" date="2019" name="Sci. Rep.">
        <title>Orb-weaving spider Araneus ventricosus genome elucidates the spidroin gene catalogue.</title>
        <authorList>
            <person name="Kono N."/>
            <person name="Nakamura H."/>
            <person name="Ohtoshi R."/>
            <person name="Moran D.A.P."/>
            <person name="Shinohara A."/>
            <person name="Yoshida Y."/>
            <person name="Fujiwara M."/>
            <person name="Mori M."/>
            <person name="Tomita M."/>
            <person name="Arakawa K."/>
        </authorList>
    </citation>
    <scope>NUCLEOTIDE SEQUENCE [LARGE SCALE GENOMIC DNA]</scope>
</reference>
<organism evidence="2 3">
    <name type="scientific">Araneus ventricosus</name>
    <name type="common">Orbweaver spider</name>
    <name type="synonym">Epeira ventricosa</name>
    <dbReference type="NCBI Taxonomy" id="182803"/>
    <lineage>
        <taxon>Eukaryota</taxon>
        <taxon>Metazoa</taxon>
        <taxon>Ecdysozoa</taxon>
        <taxon>Arthropoda</taxon>
        <taxon>Chelicerata</taxon>
        <taxon>Arachnida</taxon>
        <taxon>Araneae</taxon>
        <taxon>Araneomorphae</taxon>
        <taxon>Entelegynae</taxon>
        <taxon>Araneoidea</taxon>
        <taxon>Araneidae</taxon>
        <taxon>Araneus</taxon>
    </lineage>
</organism>
<dbReference type="EMBL" id="BGPR01028983">
    <property type="protein sequence ID" value="GBO00488.1"/>
    <property type="molecule type" value="Genomic_DNA"/>
</dbReference>
<feature type="compositionally biased region" description="Low complexity" evidence="1">
    <location>
        <begin position="100"/>
        <end position="112"/>
    </location>
</feature>
<dbReference type="Proteomes" id="UP000499080">
    <property type="component" value="Unassembled WGS sequence"/>
</dbReference>
<feature type="region of interest" description="Disordered" evidence="1">
    <location>
        <begin position="54"/>
        <end position="119"/>
    </location>
</feature>
<evidence type="ECO:0000313" key="3">
    <source>
        <dbReference type="Proteomes" id="UP000499080"/>
    </source>
</evidence>